<keyword evidence="3" id="KW-1185">Reference proteome</keyword>
<dbReference type="Proteomes" id="UP000032452">
    <property type="component" value="Unassembled WGS sequence"/>
</dbReference>
<evidence type="ECO:0000313" key="3">
    <source>
        <dbReference type="Proteomes" id="UP000032452"/>
    </source>
</evidence>
<reference evidence="2 3" key="1">
    <citation type="submission" date="2015-02" db="EMBL/GenBank/DDBJ databases">
        <title>Draft genome of a novel marine cyanobacterium (Chroococcales) isolated from South Atlantic Ocean.</title>
        <authorList>
            <person name="Rigonato J."/>
            <person name="Alvarenga D.O."/>
            <person name="Branco L.H."/>
            <person name="Varani A.M."/>
            <person name="Brandini F.P."/>
            <person name="Fiore M.F."/>
        </authorList>
    </citation>
    <scope>NUCLEOTIDE SEQUENCE [LARGE SCALE GENOMIC DNA]</scope>
    <source>
        <strain evidence="2 3">CENA595</strain>
    </source>
</reference>
<proteinExistence type="predicted"/>
<feature type="transmembrane region" description="Helical" evidence="1">
    <location>
        <begin position="20"/>
        <end position="43"/>
    </location>
</feature>
<dbReference type="PATRIC" id="fig|1618023.3.peg.417"/>
<keyword evidence="1" id="KW-0472">Membrane</keyword>
<keyword evidence="1" id="KW-1133">Transmembrane helix</keyword>
<evidence type="ECO:0000313" key="2">
    <source>
        <dbReference type="EMBL" id="KJH70709.1"/>
    </source>
</evidence>
<comment type="caution">
    <text evidence="2">The sequence shown here is derived from an EMBL/GenBank/DDBJ whole genome shotgun (WGS) entry which is preliminary data.</text>
</comment>
<evidence type="ECO:0000256" key="1">
    <source>
        <dbReference type="SAM" id="Phobius"/>
    </source>
</evidence>
<dbReference type="RefSeq" id="WP_045055832.1">
    <property type="nucleotide sequence ID" value="NZ_CAWMDP010000006.1"/>
</dbReference>
<gene>
    <name evidence="2" type="ORF">UH38_16810</name>
</gene>
<dbReference type="STRING" id="1618023.UH38_16810"/>
<dbReference type="EMBL" id="JYON01000019">
    <property type="protein sequence ID" value="KJH70709.1"/>
    <property type="molecule type" value="Genomic_DNA"/>
</dbReference>
<protein>
    <submittedName>
        <fullName evidence="2">Uncharacterized protein</fullName>
    </submittedName>
</protein>
<organism evidence="2 3">
    <name type="scientific">Aliterella atlantica CENA595</name>
    <dbReference type="NCBI Taxonomy" id="1618023"/>
    <lineage>
        <taxon>Bacteria</taxon>
        <taxon>Bacillati</taxon>
        <taxon>Cyanobacteriota</taxon>
        <taxon>Cyanophyceae</taxon>
        <taxon>Chroococcidiopsidales</taxon>
        <taxon>Aliterellaceae</taxon>
        <taxon>Aliterella</taxon>
    </lineage>
</organism>
<keyword evidence="1" id="KW-0812">Transmembrane</keyword>
<name>A0A0D8ZQG4_9CYAN</name>
<accession>A0A0D8ZQG4</accession>
<sequence>MLQLLAKIIFWLRGGSLRLLTIALIILLVWGTISPVGTLIWWANEGVDLLGLRSNSKVLPPSNNTNSTPKSSQLSCYIVFLPGVGDFSANQLTPGEEVFLDQIIASHPNCIAVSDVFPYSANNESLGGKRVLAPLWNFADRAQGWLAVTNVIIKIRNLWRFAISADPRYGPIYNQGIATAVIERMEAQQPIPKGTKQPLQLILVGTSGGVQVALGAADYLNRRLNTEITVISLGGVFAGTNGFIASDRVYHLHGERDWVENIGAIVFPSRWRWSVASPFNQARIQNHYAVQSSGPHTHDGDEGYFGQAMVNSKGVTYVDLTLQDVNKLPIWSERK</sequence>
<dbReference type="OrthoDB" id="5141003at2"/>
<dbReference type="AlphaFoldDB" id="A0A0D8ZQG4"/>